<evidence type="ECO:0000256" key="1">
    <source>
        <dbReference type="SAM" id="MobiDB-lite"/>
    </source>
</evidence>
<gene>
    <name evidence="3" type="ORF">FHX47_001246</name>
</gene>
<name>A0A7W5XP86_9MICC</name>
<dbReference type="RefSeq" id="WP_183358036.1">
    <property type="nucleotide sequence ID" value="NZ_BAABKR010000001.1"/>
</dbReference>
<sequence length="609" mass="69423">MGQNKAGEPQMARRRRRTVASAVVGALLLGVVAAPPASAYSDPGEVPNPFQDYSARDYADALWNLETSTYVRTYERESGDDCDTLTYEVSHPLGLEAERTFVHISDEDDWWCSGDEADELREEFDERDDEDENFYHGRPYENVTQREPYFGTWADVTGNGVSSRTEIHARDLGNATFSVSGTYRDHYSGEEVNIAETETHGEHMIPVGHTWPEMQHRSREERVAYYNDAMNLTSTVGSTNREKAGHTPSEWMPSDEDAHCAYAMTWTHSANKHRISLYQRDVDHLRQLLWGCLEGELGEELDGAETRGDQRSDDLDWQSLPPDSDPAEVSEGEGGGPGEHYTTRDYTDAVWNLENYVRVRSVEREEHEDCDVQTYTTAGPRGGSTLTYARVISPENTYCSGEEGDELREELQQRAEDDAAVFHSSPMDGNRRDYFGYWSIDDEAIDTRNHVLARDLTELEWNATQNRVIGGEFSDPYTGEREDYGRAGTRIDHIMGVEHAWVEMEHRDDDERRAFYNDPANLLATSAGMLRQKNADAPRNWMPDDENFHCRYAMAWVHNAVKHEVSLFASDIDELRGTLYRCIDQQTDEGEPLQTQRRAGLEWTSLPPY</sequence>
<feature type="region of interest" description="Disordered" evidence="1">
    <location>
        <begin position="303"/>
        <end position="343"/>
    </location>
</feature>
<keyword evidence="2" id="KW-0732">Signal</keyword>
<organism evidence="3 4">
    <name type="scientific">Garicola koreensis</name>
    <dbReference type="NCBI Taxonomy" id="1262554"/>
    <lineage>
        <taxon>Bacteria</taxon>
        <taxon>Bacillati</taxon>
        <taxon>Actinomycetota</taxon>
        <taxon>Actinomycetes</taxon>
        <taxon>Micrococcales</taxon>
        <taxon>Micrococcaceae</taxon>
        <taxon>Garicola</taxon>
    </lineage>
</organism>
<dbReference type="Proteomes" id="UP000547528">
    <property type="component" value="Unassembled WGS sequence"/>
</dbReference>
<keyword evidence="4" id="KW-1185">Reference proteome</keyword>
<feature type="signal peptide" evidence="2">
    <location>
        <begin position="1"/>
        <end position="39"/>
    </location>
</feature>
<accession>A0A7W5XP86</accession>
<feature type="chain" id="PRO_5030854316" description="DUF1524 domain-containing protein" evidence="2">
    <location>
        <begin position="40"/>
        <end position="609"/>
    </location>
</feature>
<evidence type="ECO:0000256" key="2">
    <source>
        <dbReference type="SAM" id="SignalP"/>
    </source>
</evidence>
<evidence type="ECO:0008006" key="5">
    <source>
        <dbReference type="Google" id="ProtNLM"/>
    </source>
</evidence>
<dbReference type="PANTHER" id="PTHR24094">
    <property type="entry name" value="SECRETED PROTEIN"/>
    <property type="match status" value="1"/>
</dbReference>
<protein>
    <recommendedName>
        <fullName evidence="5">DUF1524 domain-containing protein</fullName>
    </recommendedName>
</protein>
<comment type="caution">
    <text evidence="3">The sequence shown here is derived from an EMBL/GenBank/DDBJ whole genome shotgun (WGS) entry which is preliminary data.</text>
</comment>
<reference evidence="3 4" key="1">
    <citation type="submission" date="2020-08" db="EMBL/GenBank/DDBJ databases">
        <title>Sequencing the genomes of 1000 actinobacteria strains.</title>
        <authorList>
            <person name="Klenk H.-P."/>
        </authorList>
    </citation>
    <scope>NUCLEOTIDE SEQUENCE [LARGE SCALE GENOMIC DNA]</scope>
    <source>
        <strain evidence="3 4">DSM 28238</strain>
    </source>
</reference>
<proteinExistence type="predicted"/>
<dbReference type="AlphaFoldDB" id="A0A7W5XP86"/>
<evidence type="ECO:0000313" key="3">
    <source>
        <dbReference type="EMBL" id="MBB3667627.1"/>
    </source>
</evidence>
<dbReference type="EMBL" id="JACIBT010000002">
    <property type="protein sequence ID" value="MBB3667627.1"/>
    <property type="molecule type" value="Genomic_DNA"/>
</dbReference>
<dbReference type="PANTHER" id="PTHR24094:SF15">
    <property type="entry name" value="AMP-DEPENDENT SYNTHETASE_LIGASE DOMAIN-CONTAINING PROTEIN-RELATED"/>
    <property type="match status" value="1"/>
</dbReference>
<feature type="compositionally biased region" description="Basic and acidic residues" evidence="1">
    <location>
        <begin position="304"/>
        <end position="314"/>
    </location>
</feature>
<evidence type="ECO:0000313" key="4">
    <source>
        <dbReference type="Proteomes" id="UP000547528"/>
    </source>
</evidence>